<dbReference type="Gene3D" id="2.40.50.120">
    <property type="match status" value="1"/>
</dbReference>
<protein>
    <recommendedName>
        <fullName evidence="6">Netrin module non-TIMP type domain-containing protein</fullName>
    </recommendedName>
</protein>
<dbReference type="Proteomes" id="UP000294071">
    <property type="component" value="Unassembled WGS sequence"/>
</dbReference>
<evidence type="ECO:0000256" key="1">
    <source>
        <dbReference type="SAM" id="MobiDB-lite"/>
    </source>
</evidence>
<sequence length="195" mass="19694">MSAALSRPLRIAAAMLLASLGLAVTAGSPASAAGPCTPGPLQEQVDQAAAIFIGKVDTVSTAGSTTTYGITASRAYKGTPERSTQVETLDRPQACGLVDLKVGNDYVFFATGDVAPYSADRRGGTGTANPTKVTKIEAILGAGTSVEPPPPPTAELTKVEDSPPRGLARLAAPGAAAAIIGLLGLVVVRRLARRS</sequence>
<evidence type="ECO:0000256" key="3">
    <source>
        <dbReference type="SAM" id="SignalP"/>
    </source>
</evidence>
<keyword evidence="5" id="KW-1185">Reference proteome</keyword>
<accession>A0A4Q2S1F0</accession>
<comment type="caution">
    <text evidence="4">The sequence shown here is derived from an EMBL/GenBank/DDBJ whole genome shotgun (WGS) entry which is preliminary data.</text>
</comment>
<dbReference type="OrthoDB" id="3787064at2"/>
<keyword evidence="2" id="KW-1133">Transmembrane helix</keyword>
<proteinExistence type="predicted"/>
<reference evidence="4 5" key="1">
    <citation type="submission" date="2019-01" db="EMBL/GenBank/DDBJ databases">
        <title>Novel species of Nocardioides.</title>
        <authorList>
            <person name="Liu Q."/>
            <person name="Xin Y.-H."/>
        </authorList>
    </citation>
    <scope>NUCLEOTIDE SEQUENCE [LARGE SCALE GENOMIC DNA]</scope>
    <source>
        <strain evidence="4 5">CGMCC 4.6882</strain>
    </source>
</reference>
<keyword evidence="3" id="KW-0732">Signal</keyword>
<evidence type="ECO:0000313" key="4">
    <source>
        <dbReference type="EMBL" id="RYB94164.1"/>
    </source>
</evidence>
<keyword evidence="2" id="KW-0812">Transmembrane</keyword>
<dbReference type="InterPro" id="IPR008993">
    <property type="entry name" value="TIMP-like_OB-fold"/>
</dbReference>
<evidence type="ECO:0008006" key="6">
    <source>
        <dbReference type="Google" id="ProtNLM"/>
    </source>
</evidence>
<feature type="transmembrane region" description="Helical" evidence="2">
    <location>
        <begin position="170"/>
        <end position="188"/>
    </location>
</feature>
<keyword evidence="2" id="KW-0472">Membrane</keyword>
<dbReference type="AlphaFoldDB" id="A0A4Q2S1F0"/>
<feature type="region of interest" description="Disordered" evidence="1">
    <location>
        <begin position="142"/>
        <end position="162"/>
    </location>
</feature>
<feature type="signal peptide" evidence="3">
    <location>
        <begin position="1"/>
        <end position="32"/>
    </location>
</feature>
<feature type="chain" id="PRO_5020390032" description="Netrin module non-TIMP type domain-containing protein" evidence="3">
    <location>
        <begin position="33"/>
        <end position="195"/>
    </location>
</feature>
<evidence type="ECO:0000256" key="2">
    <source>
        <dbReference type="SAM" id="Phobius"/>
    </source>
</evidence>
<evidence type="ECO:0000313" key="5">
    <source>
        <dbReference type="Proteomes" id="UP000294071"/>
    </source>
</evidence>
<dbReference type="RefSeq" id="WP_129399517.1">
    <property type="nucleotide sequence ID" value="NZ_SDWT01000001.1"/>
</dbReference>
<name>A0A4Q2S1F0_9ACTN</name>
<dbReference type="EMBL" id="SDWT01000001">
    <property type="protein sequence ID" value="RYB94164.1"/>
    <property type="molecule type" value="Genomic_DNA"/>
</dbReference>
<organism evidence="4 5">
    <name type="scientific">Nocardioides oleivorans</name>
    <dbReference type="NCBI Taxonomy" id="273676"/>
    <lineage>
        <taxon>Bacteria</taxon>
        <taxon>Bacillati</taxon>
        <taxon>Actinomycetota</taxon>
        <taxon>Actinomycetes</taxon>
        <taxon>Propionibacteriales</taxon>
        <taxon>Nocardioidaceae</taxon>
        <taxon>Nocardioides</taxon>
    </lineage>
</organism>
<gene>
    <name evidence="4" type="ORF">EUA93_07285</name>
</gene>